<evidence type="ECO:0000256" key="1">
    <source>
        <dbReference type="ARBA" id="ARBA00006890"/>
    </source>
</evidence>
<sequence>MKVRKAIIPCAGMGTRFLPWTKAVPKEMLPVVDKPVVQYVVEEAVASGIEQIIIVTSWHKRAIEDYFDHQADLEEHLLKQGKTKALRQVKRISEMADFVYVRQKGPYGNATPVLSARNVIGDEPFALLWGDQFVWAQPPRLRQVLDVFEKEDVVGVVAGMRVPPEVLVTKGVCRIAPYKNQEKVHQLLEIIEKPKPEEAPSDMAAYGTYVFKPDIFPILEQLKPAKDGEIWLVDAISKLCQEQMVLVSEIANGQFYDGGNKLAYHKAVVDFMLRDPEIGAKMLEYLKEKVK</sequence>
<evidence type="ECO:0000313" key="7">
    <source>
        <dbReference type="EMBL" id="OGD63022.1"/>
    </source>
</evidence>
<gene>
    <name evidence="7" type="ORF">A2160_05245</name>
</gene>
<reference evidence="7 8" key="1">
    <citation type="journal article" date="2016" name="Nat. Commun.">
        <title>Thousands of microbial genomes shed light on interconnected biogeochemical processes in an aquifer system.</title>
        <authorList>
            <person name="Anantharaman K."/>
            <person name="Brown C.T."/>
            <person name="Hug L.A."/>
            <person name="Sharon I."/>
            <person name="Castelle C.J."/>
            <person name="Probst A.J."/>
            <person name="Thomas B.C."/>
            <person name="Singh A."/>
            <person name="Wilkins M.J."/>
            <person name="Karaoz U."/>
            <person name="Brodie E.L."/>
            <person name="Williams K.H."/>
            <person name="Hubbard S.S."/>
            <person name="Banfield J.F."/>
        </authorList>
    </citation>
    <scope>NUCLEOTIDE SEQUENCE [LARGE SCALE GENOMIC DNA]</scope>
</reference>
<protein>
    <recommendedName>
        <fullName evidence="2">UTP--glucose-1-phosphate uridylyltransferase</fullName>
        <ecNumber evidence="2">2.7.7.9</ecNumber>
    </recommendedName>
</protein>
<dbReference type="PANTHER" id="PTHR43197:SF1">
    <property type="entry name" value="UTP--GLUCOSE-1-PHOSPHATE URIDYLYLTRANSFERASE"/>
    <property type="match status" value="1"/>
</dbReference>
<evidence type="ECO:0000256" key="4">
    <source>
        <dbReference type="ARBA" id="ARBA00022695"/>
    </source>
</evidence>
<proteinExistence type="inferred from homology"/>
<dbReference type="EC" id="2.7.7.9" evidence="2"/>
<evidence type="ECO:0000259" key="6">
    <source>
        <dbReference type="Pfam" id="PF00483"/>
    </source>
</evidence>
<feature type="domain" description="Nucleotidyl transferase" evidence="6">
    <location>
        <begin position="5"/>
        <end position="268"/>
    </location>
</feature>
<keyword evidence="4 7" id="KW-0548">Nucleotidyltransferase</keyword>
<evidence type="ECO:0000256" key="2">
    <source>
        <dbReference type="ARBA" id="ARBA00012415"/>
    </source>
</evidence>
<dbReference type="SUPFAM" id="SSF53448">
    <property type="entry name" value="Nucleotide-diphospho-sugar transferases"/>
    <property type="match status" value="1"/>
</dbReference>
<accession>A0A1F5E6J7</accession>
<comment type="catalytic activity">
    <reaction evidence="5">
        <text>alpha-D-glucose 1-phosphate + UTP + H(+) = UDP-alpha-D-glucose + diphosphate</text>
        <dbReference type="Rhea" id="RHEA:19889"/>
        <dbReference type="ChEBI" id="CHEBI:15378"/>
        <dbReference type="ChEBI" id="CHEBI:33019"/>
        <dbReference type="ChEBI" id="CHEBI:46398"/>
        <dbReference type="ChEBI" id="CHEBI:58601"/>
        <dbReference type="ChEBI" id="CHEBI:58885"/>
        <dbReference type="EC" id="2.7.7.9"/>
    </reaction>
</comment>
<dbReference type="Proteomes" id="UP000177006">
    <property type="component" value="Unassembled WGS sequence"/>
</dbReference>
<dbReference type="EMBL" id="MEZK01000013">
    <property type="protein sequence ID" value="OGD63022.1"/>
    <property type="molecule type" value="Genomic_DNA"/>
</dbReference>
<evidence type="ECO:0000313" key="8">
    <source>
        <dbReference type="Proteomes" id="UP000177006"/>
    </source>
</evidence>
<evidence type="ECO:0000256" key="3">
    <source>
        <dbReference type="ARBA" id="ARBA00022679"/>
    </source>
</evidence>
<organism evidence="7 8">
    <name type="scientific">Candidatus Beckwithbacteria bacterium RBG_13_42_9</name>
    <dbReference type="NCBI Taxonomy" id="1797457"/>
    <lineage>
        <taxon>Bacteria</taxon>
        <taxon>Candidatus Beckwithiibacteriota</taxon>
    </lineage>
</organism>
<comment type="similarity">
    <text evidence="1">Belongs to the UDPGP type 2 family.</text>
</comment>
<evidence type="ECO:0000256" key="5">
    <source>
        <dbReference type="ARBA" id="ARBA00048128"/>
    </source>
</evidence>
<dbReference type="AlphaFoldDB" id="A0A1F5E6J7"/>
<comment type="caution">
    <text evidence="7">The sequence shown here is derived from an EMBL/GenBank/DDBJ whole genome shotgun (WGS) entry which is preliminary data.</text>
</comment>
<dbReference type="Gene3D" id="3.90.550.10">
    <property type="entry name" value="Spore Coat Polysaccharide Biosynthesis Protein SpsA, Chain A"/>
    <property type="match status" value="1"/>
</dbReference>
<dbReference type="Pfam" id="PF00483">
    <property type="entry name" value="NTP_transferase"/>
    <property type="match status" value="1"/>
</dbReference>
<dbReference type="CDD" id="cd02541">
    <property type="entry name" value="UGPase_prokaryotic"/>
    <property type="match status" value="1"/>
</dbReference>
<dbReference type="InterPro" id="IPR005835">
    <property type="entry name" value="NTP_transferase_dom"/>
</dbReference>
<name>A0A1F5E6J7_9BACT</name>
<dbReference type="GO" id="GO:0003983">
    <property type="term" value="F:UTP:glucose-1-phosphate uridylyltransferase activity"/>
    <property type="evidence" value="ECO:0007669"/>
    <property type="project" value="UniProtKB-EC"/>
</dbReference>
<dbReference type="STRING" id="1797457.A2160_05245"/>
<dbReference type="InterPro" id="IPR029044">
    <property type="entry name" value="Nucleotide-diphossugar_trans"/>
</dbReference>
<dbReference type="PANTHER" id="PTHR43197">
    <property type="entry name" value="UTP--GLUCOSE-1-PHOSPHATE URIDYLYLTRANSFERASE"/>
    <property type="match status" value="1"/>
</dbReference>
<dbReference type="GO" id="GO:0006011">
    <property type="term" value="P:UDP-alpha-D-glucose metabolic process"/>
    <property type="evidence" value="ECO:0007669"/>
    <property type="project" value="InterPro"/>
</dbReference>
<dbReference type="InterPro" id="IPR005771">
    <property type="entry name" value="GalU_uridylyltTrfase_bac/arc"/>
</dbReference>
<keyword evidence="3 7" id="KW-0808">Transferase</keyword>